<dbReference type="Pfam" id="PF00001">
    <property type="entry name" value="7tm_1"/>
    <property type="match status" value="1"/>
</dbReference>
<dbReference type="PROSITE" id="PS50262">
    <property type="entry name" value="G_PROTEIN_RECEP_F1_2"/>
    <property type="match status" value="1"/>
</dbReference>
<dbReference type="GeneID" id="110973926"/>
<dbReference type="InterPro" id="IPR017452">
    <property type="entry name" value="GPCR_Rhodpsn_7TM"/>
</dbReference>
<evidence type="ECO:0000256" key="2">
    <source>
        <dbReference type="ARBA" id="ARBA00010663"/>
    </source>
</evidence>
<dbReference type="OMA" id="LMWGPVT"/>
<keyword evidence="6 10" id="KW-0472">Membrane</keyword>
<dbReference type="OrthoDB" id="9880339at2759"/>
<feature type="transmembrane region" description="Helical" evidence="10">
    <location>
        <begin position="322"/>
        <end position="343"/>
    </location>
</feature>
<dbReference type="GO" id="GO:0004983">
    <property type="term" value="F:neuropeptide Y receptor activity"/>
    <property type="evidence" value="ECO:0007669"/>
    <property type="project" value="InterPro"/>
</dbReference>
<dbReference type="PROSITE" id="PS00237">
    <property type="entry name" value="G_PROTEIN_RECEP_F1_1"/>
    <property type="match status" value="1"/>
</dbReference>
<dbReference type="PANTHER" id="PTHR45695">
    <property type="entry name" value="LEUCOKININ RECEPTOR-RELATED"/>
    <property type="match status" value="1"/>
</dbReference>
<evidence type="ECO:0000256" key="9">
    <source>
        <dbReference type="RuleBase" id="RU000688"/>
    </source>
</evidence>
<organism evidence="12 13">
    <name type="scientific">Acanthaster planci</name>
    <name type="common">Crown-of-thorns starfish</name>
    <dbReference type="NCBI Taxonomy" id="133434"/>
    <lineage>
        <taxon>Eukaryota</taxon>
        <taxon>Metazoa</taxon>
        <taxon>Echinodermata</taxon>
        <taxon>Eleutherozoa</taxon>
        <taxon>Asterozoa</taxon>
        <taxon>Asteroidea</taxon>
        <taxon>Valvatacea</taxon>
        <taxon>Valvatida</taxon>
        <taxon>Acanthasteridae</taxon>
        <taxon>Acanthaster</taxon>
    </lineage>
</organism>
<feature type="transmembrane region" description="Helical" evidence="10">
    <location>
        <begin position="254"/>
        <end position="273"/>
    </location>
</feature>
<feature type="transmembrane region" description="Helical" evidence="10">
    <location>
        <begin position="124"/>
        <end position="143"/>
    </location>
</feature>
<evidence type="ECO:0000256" key="8">
    <source>
        <dbReference type="ARBA" id="ARBA00023224"/>
    </source>
</evidence>
<feature type="transmembrane region" description="Helical" evidence="10">
    <location>
        <begin position="201"/>
        <end position="222"/>
    </location>
</feature>
<keyword evidence="8 9" id="KW-0807">Transducer</keyword>
<evidence type="ECO:0000313" key="13">
    <source>
        <dbReference type="RefSeq" id="XP_022080841.1"/>
    </source>
</evidence>
<dbReference type="PANTHER" id="PTHR45695:SF37">
    <property type="entry name" value="FREE FATTY ACID RECEPTOR 4-LIKE"/>
    <property type="match status" value="1"/>
</dbReference>
<evidence type="ECO:0000256" key="10">
    <source>
        <dbReference type="SAM" id="Phobius"/>
    </source>
</evidence>
<evidence type="ECO:0000256" key="5">
    <source>
        <dbReference type="ARBA" id="ARBA00023040"/>
    </source>
</evidence>
<dbReference type="PRINTS" id="PR01012">
    <property type="entry name" value="NRPEPTIDEYR"/>
</dbReference>
<keyword evidence="7 9" id="KW-0675">Receptor</keyword>
<evidence type="ECO:0000256" key="3">
    <source>
        <dbReference type="ARBA" id="ARBA00022692"/>
    </source>
</evidence>
<dbReference type="RefSeq" id="XP_022080841.1">
    <property type="nucleotide sequence ID" value="XM_022225149.1"/>
</dbReference>
<evidence type="ECO:0000313" key="12">
    <source>
        <dbReference type="Proteomes" id="UP000694845"/>
    </source>
</evidence>
<dbReference type="Gene3D" id="1.20.1070.10">
    <property type="entry name" value="Rhodopsin 7-helix transmembrane proteins"/>
    <property type="match status" value="1"/>
</dbReference>
<feature type="transmembrane region" description="Helical" evidence="10">
    <location>
        <begin position="355"/>
        <end position="378"/>
    </location>
</feature>
<evidence type="ECO:0000256" key="4">
    <source>
        <dbReference type="ARBA" id="ARBA00022989"/>
    </source>
</evidence>
<evidence type="ECO:0000256" key="1">
    <source>
        <dbReference type="ARBA" id="ARBA00004141"/>
    </source>
</evidence>
<accession>A0A8B7XL35</accession>
<dbReference type="PRINTS" id="PR00237">
    <property type="entry name" value="GPCRRHODOPSN"/>
</dbReference>
<proteinExistence type="inferred from homology"/>
<comment type="subcellular location">
    <subcellularLocation>
        <location evidence="1">Membrane</location>
        <topology evidence="1">Multi-pass membrane protein</topology>
    </subcellularLocation>
</comment>
<keyword evidence="4 10" id="KW-1133">Transmembrane helix</keyword>
<dbReference type="SMART" id="SM01381">
    <property type="entry name" value="7TM_GPCR_Srsx"/>
    <property type="match status" value="1"/>
</dbReference>
<name>A0A8B7XL35_ACAPL</name>
<evidence type="ECO:0000259" key="11">
    <source>
        <dbReference type="PROSITE" id="PS50262"/>
    </source>
</evidence>
<feature type="transmembrane region" description="Helical" evidence="10">
    <location>
        <begin position="163"/>
        <end position="181"/>
    </location>
</feature>
<reference evidence="13" key="1">
    <citation type="submission" date="2025-08" db="UniProtKB">
        <authorList>
            <consortium name="RefSeq"/>
        </authorList>
    </citation>
    <scope>IDENTIFICATION</scope>
</reference>
<evidence type="ECO:0000256" key="7">
    <source>
        <dbReference type="ARBA" id="ARBA00023170"/>
    </source>
</evidence>
<dbReference type="KEGG" id="aplc:110973926"/>
<keyword evidence="12" id="KW-1185">Reference proteome</keyword>
<gene>
    <name evidence="13" type="primary">LOC110973926</name>
</gene>
<feature type="transmembrane region" description="Helical" evidence="10">
    <location>
        <begin position="87"/>
        <end position="112"/>
    </location>
</feature>
<sequence>MQGGCKLRILYFAAGTSFCNRNCETILSSCFLPSCCRSWLVTTFPSCLILMSKVKKMGISYVVEHETNKTFFTFFSEFDRAWKDSHILVNIILGFLFVMSLGGNTLVISFFVRFKAIRQVTNLFITNLAVSNLTFSILVPLVMTTQVTGDWVVGDALCHLATAIEFMSGIVCAWTMVLISVDRYQTIVKLPGRRSTLKGTLVRVVLVWIGAIFFTSPLAVFFRTVESAIKDKSKNVLRRVIVCSVDAPGPHYMLLIYACINIFLVFIIPLTIITRNYRAIMKKFSSSVQRMRNHMESAPRTRISSVRAAAHVHKEARVLRMLIAMVVLFVLMWGPVTVFILAYTADYENQIIQSYQLTTVFIITYANAALNPVVYGILNEQYQSQFRRLFNRIRCKVTLCDTSVRENGSTVGRNSIRQVIRTLSGREIQNKRYDNGDGFCENVMDNICEETQS</sequence>
<dbReference type="Proteomes" id="UP000694845">
    <property type="component" value="Unplaced"/>
</dbReference>
<keyword evidence="5 9" id="KW-0297">G-protein coupled receptor</keyword>
<evidence type="ECO:0000256" key="6">
    <source>
        <dbReference type="ARBA" id="ARBA00023136"/>
    </source>
</evidence>
<dbReference type="InterPro" id="IPR000276">
    <property type="entry name" value="GPCR_Rhodpsn"/>
</dbReference>
<dbReference type="SUPFAM" id="SSF81321">
    <property type="entry name" value="Family A G protein-coupled receptor-like"/>
    <property type="match status" value="1"/>
</dbReference>
<feature type="domain" description="G-protein coupled receptors family 1 profile" evidence="11">
    <location>
        <begin position="103"/>
        <end position="375"/>
    </location>
</feature>
<dbReference type="GO" id="GO:0005886">
    <property type="term" value="C:plasma membrane"/>
    <property type="evidence" value="ECO:0007669"/>
    <property type="project" value="TreeGrafter"/>
</dbReference>
<comment type="similarity">
    <text evidence="2 9">Belongs to the G-protein coupled receptor 1 family.</text>
</comment>
<dbReference type="AlphaFoldDB" id="A0A8B7XL35"/>
<dbReference type="InterPro" id="IPR000611">
    <property type="entry name" value="NPY_rcpt"/>
</dbReference>
<protein>
    <submittedName>
        <fullName evidence="13">Neuropeptide Y receptor type 2-like</fullName>
    </submittedName>
</protein>
<keyword evidence="3 9" id="KW-0812">Transmembrane</keyword>